<comment type="caution">
    <text evidence="5">The sequence shown here is derived from an EMBL/GenBank/DDBJ whole genome shotgun (WGS) entry which is preliminary data.</text>
</comment>
<keyword evidence="1" id="KW-0813">Transport</keyword>
<dbReference type="Proteomes" id="UP001378188">
    <property type="component" value="Unassembled WGS sequence"/>
</dbReference>
<keyword evidence="2" id="KW-0547">Nucleotide-binding</keyword>
<name>A0AAW9RA80_9HYPH</name>
<feature type="domain" description="ABC transporter" evidence="4">
    <location>
        <begin position="1"/>
        <end position="227"/>
    </location>
</feature>
<proteinExistence type="predicted"/>
<dbReference type="InterPro" id="IPR003439">
    <property type="entry name" value="ABC_transporter-like_ATP-bd"/>
</dbReference>
<dbReference type="Gene3D" id="3.40.50.300">
    <property type="entry name" value="P-loop containing nucleotide triphosphate hydrolases"/>
    <property type="match status" value="1"/>
</dbReference>
<keyword evidence="3 5" id="KW-0067">ATP-binding</keyword>
<gene>
    <name evidence="5" type="ORF">V3328_01350</name>
</gene>
<evidence type="ECO:0000256" key="1">
    <source>
        <dbReference type="ARBA" id="ARBA00022448"/>
    </source>
</evidence>
<dbReference type="InterPro" id="IPR051120">
    <property type="entry name" value="ABC_AA/LPS_Transport"/>
</dbReference>
<organism evidence="5 6">
    <name type="scientific">Microbaculum marinum</name>
    <dbReference type="NCBI Taxonomy" id="1764581"/>
    <lineage>
        <taxon>Bacteria</taxon>
        <taxon>Pseudomonadati</taxon>
        <taxon>Pseudomonadota</taxon>
        <taxon>Alphaproteobacteria</taxon>
        <taxon>Hyphomicrobiales</taxon>
        <taxon>Tepidamorphaceae</taxon>
        <taxon>Microbaculum</taxon>
    </lineage>
</organism>
<dbReference type="Pfam" id="PF00005">
    <property type="entry name" value="ABC_tran"/>
    <property type="match status" value="1"/>
</dbReference>
<dbReference type="SMART" id="SM00382">
    <property type="entry name" value="AAA"/>
    <property type="match status" value="1"/>
</dbReference>
<dbReference type="RefSeq" id="WP_340327841.1">
    <property type="nucleotide sequence ID" value="NZ_JAZHOF010000001.1"/>
</dbReference>
<protein>
    <submittedName>
        <fullName evidence="5">ATP-binding cassette domain-containing protein</fullName>
    </submittedName>
</protein>
<dbReference type="GO" id="GO:0016887">
    <property type="term" value="F:ATP hydrolysis activity"/>
    <property type="evidence" value="ECO:0007669"/>
    <property type="project" value="InterPro"/>
</dbReference>
<evidence type="ECO:0000313" key="5">
    <source>
        <dbReference type="EMBL" id="MEJ8570102.1"/>
    </source>
</evidence>
<accession>A0AAW9RA80</accession>
<dbReference type="InterPro" id="IPR032823">
    <property type="entry name" value="BCA_ABC_TP_C"/>
</dbReference>
<dbReference type="InterPro" id="IPR027417">
    <property type="entry name" value="P-loop_NTPase"/>
</dbReference>
<evidence type="ECO:0000256" key="3">
    <source>
        <dbReference type="ARBA" id="ARBA00022840"/>
    </source>
</evidence>
<dbReference type="EMBL" id="JAZHOF010000001">
    <property type="protein sequence ID" value="MEJ8570102.1"/>
    <property type="molecule type" value="Genomic_DNA"/>
</dbReference>
<evidence type="ECO:0000259" key="4">
    <source>
        <dbReference type="PROSITE" id="PS50893"/>
    </source>
</evidence>
<dbReference type="Pfam" id="PF12399">
    <property type="entry name" value="BCA_ABC_TP_C"/>
    <property type="match status" value="1"/>
</dbReference>
<dbReference type="GO" id="GO:0005524">
    <property type="term" value="F:ATP binding"/>
    <property type="evidence" value="ECO:0007669"/>
    <property type="project" value="UniProtKB-KW"/>
</dbReference>
<dbReference type="SUPFAM" id="SSF52540">
    <property type="entry name" value="P-loop containing nucleoside triphosphate hydrolases"/>
    <property type="match status" value="1"/>
</dbReference>
<sequence length="249" mass="27158">MSLSLGGRSILQDVSLAVGQGEILGLVGPNGAGKTSLFEVLSGRYAAQAGRVSLAGRDVTSASFPERARLGMARTFQSPVVPAALTVGETFRATRKAYRPYLSAHDAEWAARLAHLDVDWERPAGTLDTFDRRKLLLACLIMRRPSVLLMDEPASGLINTEIDELDMIIRRLVDEYEIGVILIEHRLELLSAIADRVVVLDLGEVIARGAPEEVFRDPRVHAAYFEGAPDAREPHARETAWLSCSRSAG</sequence>
<keyword evidence="6" id="KW-1185">Reference proteome</keyword>
<evidence type="ECO:0000256" key="2">
    <source>
        <dbReference type="ARBA" id="ARBA00022741"/>
    </source>
</evidence>
<dbReference type="GO" id="GO:0005886">
    <property type="term" value="C:plasma membrane"/>
    <property type="evidence" value="ECO:0007669"/>
    <property type="project" value="TreeGrafter"/>
</dbReference>
<dbReference type="InterPro" id="IPR003593">
    <property type="entry name" value="AAA+_ATPase"/>
</dbReference>
<dbReference type="PANTHER" id="PTHR45772">
    <property type="entry name" value="CONSERVED COMPONENT OF ABC TRANSPORTER FOR NATURAL AMINO ACIDS-RELATED"/>
    <property type="match status" value="1"/>
</dbReference>
<dbReference type="PROSITE" id="PS50893">
    <property type="entry name" value="ABC_TRANSPORTER_2"/>
    <property type="match status" value="1"/>
</dbReference>
<reference evidence="5 6" key="1">
    <citation type="submission" date="2024-02" db="EMBL/GenBank/DDBJ databases">
        <title>Genome analysis and characterization of Microbaculum marinisediminis sp. nov., isolated from marine sediment.</title>
        <authorList>
            <person name="Du Z.-J."/>
            <person name="Ye Y.-Q."/>
            <person name="Zhang Z.-R."/>
            <person name="Yuan S.-M."/>
            <person name="Zhang X.-Y."/>
        </authorList>
    </citation>
    <scope>NUCLEOTIDE SEQUENCE [LARGE SCALE GENOMIC DNA]</scope>
    <source>
        <strain evidence="5 6">SDUM1044001</strain>
    </source>
</reference>
<evidence type="ECO:0000313" key="6">
    <source>
        <dbReference type="Proteomes" id="UP001378188"/>
    </source>
</evidence>
<dbReference type="AlphaFoldDB" id="A0AAW9RA80"/>